<dbReference type="SUPFAM" id="SSF51445">
    <property type="entry name" value="(Trans)glycosidases"/>
    <property type="match status" value="1"/>
</dbReference>
<evidence type="ECO:0000256" key="2">
    <source>
        <dbReference type="ARBA" id="ARBA00005336"/>
    </source>
</evidence>
<feature type="domain" description="Glycoside hydrolase family 3 N-terminal" evidence="6">
    <location>
        <begin position="31"/>
        <end position="293"/>
    </location>
</feature>
<dbReference type="EMBL" id="CYSC01000035">
    <property type="protein sequence ID" value="CUH72940.1"/>
    <property type="molecule type" value="Genomic_DNA"/>
</dbReference>
<name>A0A0N7LXV1_9RHOB</name>
<dbReference type="RefSeq" id="WP_058244104.1">
    <property type="nucleotide sequence ID" value="NZ_CYSB01000040.1"/>
</dbReference>
<dbReference type="PANTHER" id="PTHR30480">
    <property type="entry name" value="BETA-HEXOSAMINIDASE-RELATED"/>
    <property type="match status" value="1"/>
</dbReference>
<dbReference type="InterPro" id="IPR017853">
    <property type="entry name" value="GH"/>
</dbReference>
<keyword evidence="4 8" id="KW-0378">Hydrolase</keyword>
<dbReference type="EC" id="3.2.1.52" evidence="3"/>
<evidence type="ECO:0000256" key="5">
    <source>
        <dbReference type="ARBA" id="ARBA00023295"/>
    </source>
</evidence>
<dbReference type="Pfam" id="PF00933">
    <property type="entry name" value="Glyco_hydro_3"/>
    <property type="match status" value="1"/>
</dbReference>
<comment type="catalytic activity">
    <reaction evidence="1">
        <text>Hydrolysis of terminal non-reducing N-acetyl-D-hexosamine residues in N-acetyl-beta-D-hexosaminides.</text>
        <dbReference type="EC" id="3.2.1.52"/>
    </reaction>
</comment>
<accession>A0A0N7LXV1</accession>
<dbReference type="Proteomes" id="UP000051086">
    <property type="component" value="Unassembled WGS sequence"/>
</dbReference>
<evidence type="ECO:0000256" key="4">
    <source>
        <dbReference type="ARBA" id="ARBA00022801"/>
    </source>
</evidence>
<evidence type="ECO:0000256" key="1">
    <source>
        <dbReference type="ARBA" id="ARBA00001231"/>
    </source>
</evidence>
<reference evidence="8 10" key="1">
    <citation type="submission" date="2015-09" db="EMBL/GenBank/DDBJ databases">
        <authorList>
            <consortium name="Swine Surveillance"/>
        </authorList>
    </citation>
    <scope>NUCLEOTIDE SEQUENCE [LARGE SCALE GENOMIC DNA]</scope>
    <source>
        <strain evidence="8 10">5120</strain>
    </source>
</reference>
<dbReference type="InterPro" id="IPR001764">
    <property type="entry name" value="Glyco_hydro_3_N"/>
</dbReference>
<evidence type="ECO:0000313" key="9">
    <source>
        <dbReference type="Proteomes" id="UP000051086"/>
    </source>
</evidence>
<reference evidence="7 9" key="2">
    <citation type="submission" date="2015-09" db="EMBL/GenBank/DDBJ databases">
        <authorList>
            <person name="Rodrigo-Torres L."/>
            <person name="Arahal D.R."/>
        </authorList>
    </citation>
    <scope>NUCLEOTIDE SEQUENCE [LARGE SCALE GENOMIC DNA]</scope>
    <source>
        <strain evidence="7 9">CECT 5118</strain>
    </source>
</reference>
<evidence type="ECO:0000313" key="10">
    <source>
        <dbReference type="Proteomes" id="UP000051887"/>
    </source>
</evidence>
<dbReference type="AlphaFoldDB" id="A0A0N7LXV1"/>
<dbReference type="GO" id="GO:0009254">
    <property type="term" value="P:peptidoglycan turnover"/>
    <property type="evidence" value="ECO:0007669"/>
    <property type="project" value="TreeGrafter"/>
</dbReference>
<comment type="similarity">
    <text evidence="2">Belongs to the glycosyl hydrolase 3 family.</text>
</comment>
<protein>
    <recommendedName>
        <fullName evidence="3">beta-N-acetylhexosaminidase</fullName>
        <ecNumber evidence="3">3.2.1.52</ecNumber>
    </recommendedName>
</protein>
<proteinExistence type="inferred from homology"/>
<keyword evidence="5 8" id="KW-0326">Glycosidase</keyword>
<dbReference type="GO" id="GO:0004563">
    <property type="term" value="F:beta-N-acetylhexosaminidase activity"/>
    <property type="evidence" value="ECO:0007669"/>
    <property type="project" value="UniProtKB-EC"/>
</dbReference>
<sequence length="331" mass="35595">MSRFGATVLDPVGPVLSAEEKAFFRDADPFAFILFARHVVDGDQLRRLCGDLREAVGRDALITIDQEGGRVQRLVPPMATQFLPPLEEVASAGGRAAEAMKLRYQIIAHELRSYGIDSNCAPLVDVAAPETHPFLQNRCYGMQPDQVAAIGRAVADGLLAGGVVPVVKHLPGHGRAVSDSHKELPRVSVPRAALDQDFAPFKALNDLPMGMTAHLLYDALDDRPATLSPVVMQQIRQEIGFDGLIMTDDISMQALSGDRGAIARQAIAAGCDAVLYCNAPLADKIRVAEASGQMTAEAKHRADRAIAARETPETIDIEALKAKHDALLNRA</sequence>
<keyword evidence="9" id="KW-1185">Reference proteome</keyword>
<dbReference type="InterPro" id="IPR036962">
    <property type="entry name" value="Glyco_hydro_3_N_sf"/>
</dbReference>
<dbReference type="InterPro" id="IPR050226">
    <property type="entry name" value="NagZ_Beta-hexosaminidase"/>
</dbReference>
<gene>
    <name evidence="8" type="primary">nagZ</name>
    <name evidence="7" type="ORF">TL5118_03502</name>
    <name evidence="8" type="ORF">TL5120_02742</name>
</gene>
<evidence type="ECO:0000256" key="3">
    <source>
        <dbReference type="ARBA" id="ARBA00012663"/>
    </source>
</evidence>
<dbReference type="GO" id="GO:0005975">
    <property type="term" value="P:carbohydrate metabolic process"/>
    <property type="evidence" value="ECO:0007669"/>
    <property type="project" value="InterPro"/>
</dbReference>
<dbReference type="OrthoDB" id="9786661at2"/>
<evidence type="ECO:0000313" key="7">
    <source>
        <dbReference type="EMBL" id="CUH69537.1"/>
    </source>
</evidence>
<dbReference type="EMBL" id="CYSB01000040">
    <property type="protein sequence ID" value="CUH69537.1"/>
    <property type="molecule type" value="Genomic_DNA"/>
</dbReference>
<evidence type="ECO:0000259" key="6">
    <source>
        <dbReference type="Pfam" id="PF00933"/>
    </source>
</evidence>
<evidence type="ECO:0000313" key="8">
    <source>
        <dbReference type="EMBL" id="CUH72940.1"/>
    </source>
</evidence>
<organism evidence="8 10">
    <name type="scientific">Thalassovita autumnalis</name>
    <dbReference type="NCBI Taxonomy" id="2072972"/>
    <lineage>
        <taxon>Bacteria</taxon>
        <taxon>Pseudomonadati</taxon>
        <taxon>Pseudomonadota</taxon>
        <taxon>Alphaproteobacteria</taxon>
        <taxon>Rhodobacterales</taxon>
        <taxon>Roseobacteraceae</taxon>
        <taxon>Thalassovita</taxon>
    </lineage>
</organism>
<dbReference type="PANTHER" id="PTHR30480:SF13">
    <property type="entry name" value="BETA-HEXOSAMINIDASE"/>
    <property type="match status" value="1"/>
</dbReference>
<dbReference type="Proteomes" id="UP000051887">
    <property type="component" value="Unassembled WGS sequence"/>
</dbReference>
<dbReference type="Gene3D" id="3.20.20.300">
    <property type="entry name" value="Glycoside hydrolase, family 3, N-terminal domain"/>
    <property type="match status" value="1"/>
</dbReference>